<dbReference type="SUPFAM" id="SSF54060">
    <property type="entry name" value="His-Me finger endonucleases"/>
    <property type="match status" value="1"/>
</dbReference>
<evidence type="ECO:0000259" key="7">
    <source>
        <dbReference type="SMART" id="SM00892"/>
    </source>
</evidence>
<dbReference type="Proteomes" id="UP000829999">
    <property type="component" value="Chromosome 27"/>
</dbReference>
<keyword evidence="3" id="KW-0378">Hydrolase</keyword>
<evidence type="ECO:0000256" key="4">
    <source>
        <dbReference type="PIRSR" id="PIRSR640255-1"/>
    </source>
</evidence>
<keyword evidence="6" id="KW-0732">Signal</keyword>
<evidence type="ECO:0000256" key="3">
    <source>
        <dbReference type="ARBA" id="ARBA00022759"/>
    </source>
</evidence>
<dbReference type="GO" id="GO:0000014">
    <property type="term" value="F:single-stranded DNA endodeoxyribonuclease activity"/>
    <property type="evidence" value="ECO:0007669"/>
    <property type="project" value="TreeGrafter"/>
</dbReference>
<name>A0A9R0EFV4_SPOFR</name>
<dbReference type="GO" id="GO:0004521">
    <property type="term" value="F:RNA endonuclease activity"/>
    <property type="evidence" value="ECO:0007669"/>
    <property type="project" value="TreeGrafter"/>
</dbReference>
<evidence type="ECO:0000256" key="1">
    <source>
        <dbReference type="ARBA" id="ARBA00010052"/>
    </source>
</evidence>
<dbReference type="InterPro" id="IPR001604">
    <property type="entry name" value="Endo_G_ENPP1-like_dom"/>
</dbReference>
<keyword evidence="2" id="KW-0540">Nuclease</keyword>
<dbReference type="GO" id="GO:0005743">
    <property type="term" value="C:mitochondrial inner membrane"/>
    <property type="evidence" value="ECO:0007669"/>
    <property type="project" value="TreeGrafter"/>
</dbReference>
<feature type="active site" description="Proton acceptor" evidence="4">
    <location>
        <position position="270"/>
    </location>
</feature>
<dbReference type="InterPro" id="IPR044925">
    <property type="entry name" value="His-Me_finger_sf"/>
</dbReference>
<evidence type="ECO:0000313" key="9">
    <source>
        <dbReference type="RefSeq" id="XP_035431293.2"/>
    </source>
</evidence>
<protein>
    <submittedName>
        <fullName evidence="9">Uncharacterized protein LOC118263415</fullName>
    </submittedName>
</protein>
<keyword evidence="5" id="KW-0479">Metal-binding</keyword>
<evidence type="ECO:0000256" key="5">
    <source>
        <dbReference type="PIRSR" id="PIRSR640255-2"/>
    </source>
</evidence>
<dbReference type="OrthoDB" id="5960141at2759"/>
<dbReference type="GO" id="GO:0003676">
    <property type="term" value="F:nucleic acid binding"/>
    <property type="evidence" value="ECO:0007669"/>
    <property type="project" value="InterPro"/>
</dbReference>
<evidence type="ECO:0000313" key="8">
    <source>
        <dbReference type="Proteomes" id="UP000829999"/>
    </source>
</evidence>
<keyword evidence="3" id="KW-0255">Endonuclease</keyword>
<dbReference type="PANTHER" id="PTHR13966">
    <property type="entry name" value="ENDONUCLEASE RELATED"/>
    <property type="match status" value="1"/>
</dbReference>
<organism evidence="8 9">
    <name type="scientific">Spodoptera frugiperda</name>
    <name type="common">Fall armyworm</name>
    <dbReference type="NCBI Taxonomy" id="7108"/>
    <lineage>
        <taxon>Eukaryota</taxon>
        <taxon>Metazoa</taxon>
        <taxon>Ecdysozoa</taxon>
        <taxon>Arthropoda</taxon>
        <taxon>Hexapoda</taxon>
        <taxon>Insecta</taxon>
        <taxon>Pterygota</taxon>
        <taxon>Neoptera</taxon>
        <taxon>Endopterygota</taxon>
        <taxon>Lepidoptera</taxon>
        <taxon>Glossata</taxon>
        <taxon>Ditrysia</taxon>
        <taxon>Noctuoidea</taxon>
        <taxon>Noctuidae</taxon>
        <taxon>Amphipyrinae</taxon>
        <taxon>Spodoptera</taxon>
    </lineage>
</organism>
<feature type="signal peptide" evidence="6">
    <location>
        <begin position="1"/>
        <end position="18"/>
    </location>
</feature>
<dbReference type="RefSeq" id="XP_035431293.2">
    <property type="nucleotide sequence ID" value="XM_035575400.2"/>
</dbReference>
<evidence type="ECO:0000256" key="6">
    <source>
        <dbReference type="SAM" id="SignalP"/>
    </source>
</evidence>
<reference evidence="9" key="1">
    <citation type="submission" date="2025-08" db="UniProtKB">
        <authorList>
            <consortium name="RefSeq"/>
        </authorList>
    </citation>
    <scope>IDENTIFICATION</scope>
    <source>
        <tissue evidence="9">Whole larval tissue</tissue>
    </source>
</reference>
<accession>A0A9R0EFV4</accession>
<dbReference type="PANTHER" id="PTHR13966:SF19">
    <property type="entry name" value="NUCLEASE EXOG, MITOCHONDRIAL"/>
    <property type="match status" value="1"/>
</dbReference>
<comment type="similarity">
    <text evidence="1">Belongs to the DNA/RNA non-specific endonuclease family.</text>
</comment>
<dbReference type="CDD" id="cd00091">
    <property type="entry name" value="NUC"/>
    <property type="match status" value="1"/>
</dbReference>
<gene>
    <name evidence="9" type="primary">LOC118263415</name>
</gene>
<sequence length="446" mass="50149">MARLLVALPVILVAVVQSKEIPEPSDLAFVLSENEFEDYLDFWLEHKSEVNQLSTAFSKTEGGCTLGVNEDFGQPQPVYLNNNTYLTPTGATGKVNLFSGEQVTIACPGPNRFILHPNITASVATATAVCVNSDLVSGAGWLNGSGAFSGLTCSSHPTHEARATNETCYNNNLVIRVGFTVEDIFYPLYWSCFDERRLEVLYVWYEQNPHNAVHQTGINRPNFAAGTFYPGVPVNDMYKKDQQKATLTNLVGSDLADKYLTTRQYLARGHLAAKTDFIYASGQRASFYFINAAPQWQPFNAGNWNLLEQKLRARIGNAGYNTVVYTGTFGVTQLRDENDRFVDIYLYTDENNNPQIPVPLYFYKVVYDADRRLGTAFVSINNPYYTESEVRALTFCTDRCRNNSAFSWLNWKPDHIDIGYSFCCTIDDFRRTVPHLPPFTVTDLLS</sequence>
<feature type="domain" description="DNA/RNA non-specific endonuclease/pyrophosphatase/phosphodiesterase" evidence="7">
    <location>
        <begin position="185"/>
        <end position="429"/>
    </location>
</feature>
<dbReference type="FunFam" id="3.40.570.10:FF:000007">
    <property type="entry name" value="Alkaline nuclease"/>
    <property type="match status" value="1"/>
</dbReference>
<keyword evidence="8" id="KW-1185">Reference proteome</keyword>
<feature type="binding site" evidence="5">
    <location>
        <position position="300"/>
    </location>
    <ligand>
        <name>Mg(2+)</name>
        <dbReference type="ChEBI" id="CHEBI:18420"/>
        <note>catalytic</note>
    </ligand>
</feature>
<evidence type="ECO:0000256" key="2">
    <source>
        <dbReference type="ARBA" id="ARBA00022722"/>
    </source>
</evidence>
<dbReference type="GO" id="GO:0005634">
    <property type="term" value="C:nucleus"/>
    <property type="evidence" value="ECO:0007669"/>
    <property type="project" value="TreeGrafter"/>
</dbReference>
<dbReference type="GO" id="GO:0046872">
    <property type="term" value="F:metal ion binding"/>
    <property type="evidence" value="ECO:0007669"/>
    <property type="project" value="UniProtKB-KW"/>
</dbReference>
<dbReference type="InterPro" id="IPR044929">
    <property type="entry name" value="DNA/RNA_non-sp_Endonuclease_sf"/>
</dbReference>
<proteinExistence type="inferred from homology"/>
<dbReference type="AlphaFoldDB" id="A0A9R0EFV4"/>
<dbReference type="GO" id="GO:0006309">
    <property type="term" value="P:apoptotic DNA fragmentation"/>
    <property type="evidence" value="ECO:0007669"/>
    <property type="project" value="TreeGrafter"/>
</dbReference>
<dbReference type="SMART" id="SM00892">
    <property type="entry name" value="Endonuclease_NS"/>
    <property type="match status" value="1"/>
</dbReference>
<dbReference type="InterPro" id="IPR040255">
    <property type="entry name" value="Non-specific_endonuclease"/>
</dbReference>
<feature type="chain" id="PRO_5040219636" evidence="6">
    <location>
        <begin position="19"/>
        <end position="446"/>
    </location>
</feature>
<dbReference type="Gene3D" id="3.40.570.10">
    <property type="entry name" value="Extracellular Endonuclease, subunit A"/>
    <property type="match status" value="1"/>
</dbReference>
<dbReference type="Pfam" id="PF01223">
    <property type="entry name" value="Endonuclease_NS"/>
    <property type="match status" value="1"/>
</dbReference>
<dbReference type="GeneID" id="118263415"/>